<evidence type="ECO:0000256" key="1">
    <source>
        <dbReference type="SAM" id="MobiDB-lite"/>
    </source>
</evidence>
<dbReference type="AlphaFoldDB" id="A0A2N5V817"/>
<proteinExistence type="predicted"/>
<feature type="region of interest" description="Disordered" evidence="1">
    <location>
        <begin position="95"/>
        <end position="129"/>
    </location>
</feature>
<dbReference type="Proteomes" id="UP000235392">
    <property type="component" value="Unassembled WGS sequence"/>
</dbReference>
<organism evidence="2 3">
    <name type="scientific">Puccinia coronata f. sp. avenae</name>
    <dbReference type="NCBI Taxonomy" id="200324"/>
    <lineage>
        <taxon>Eukaryota</taxon>
        <taxon>Fungi</taxon>
        <taxon>Dikarya</taxon>
        <taxon>Basidiomycota</taxon>
        <taxon>Pucciniomycotina</taxon>
        <taxon>Pucciniomycetes</taxon>
        <taxon>Pucciniales</taxon>
        <taxon>Pucciniaceae</taxon>
        <taxon>Puccinia</taxon>
    </lineage>
</organism>
<dbReference type="EMBL" id="PGCI01000042">
    <property type="protein sequence ID" value="PLW46139.1"/>
    <property type="molecule type" value="Genomic_DNA"/>
</dbReference>
<feature type="region of interest" description="Disordered" evidence="1">
    <location>
        <begin position="59"/>
        <end position="80"/>
    </location>
</feature>
<comment type="caution">
    <text evidence="2">The sequence shown here is derived from an EMBL/GenBank/DDBJ whole genome shotgun (WGS) entry which is preliminary data.</text>
</comment>
<gene>
    <name evidence="2" type="ORF">PCASD_04209</name>
</gene>
<sequence length="364" mass="39278">MRSGTSRRLGWSSAETTFKTSITNWDSQLSLAQSKSIFLEIKLEAILIPNIQIPTKRNASFATPSSSKPPANKKPKNSHKSVAWIDHLSAAEIISKDRPDSNLDGPACPTPRSHATAPHPIGVDGSNNRGLKVSKEALNKNGRGSAAEKGKEKVVVMERALSLPLISVKGPFVPSEKLTWENNMAFLSPGGASVNAGKGKAWLQKNFHPVLWPLPTLLTSPICSELLHVCSRDGYLAAGKVKGMSQSWLAILLGLSRTNSNITYTNSGPIPLLLHYGLSRLNQTLVDSVSQASLEVKPHQVNSHLEHELKGCRNASEYLAFKINGLGPSAGGQGQRKASSKGLLFLLKKIHQLFLALSLCHEAT</sequence>
<name>A0A2N5V817_9BASI</name>
<evidence type="ECO:0000313" key="2">
    <source>
        <dbReference type="EMBL" id="PLW46139.1"/>
    </source>
</evidence>
<evidence type="ECO:0000313" key="3">
    <source>
        <dbReference type="Proteomes" id="UP000235392"/>
    </source>
</evidence>
<protein>
    <submittedName>
        <fullName evidence="2">Uncharacterized protein</fullName>
    </submittedName>
</protein>
<accession>A0A2N5V817</accession>
<reference evidence="2 3" key="1">
    <citation type="submission" date="2017-11" db="EMBL/GenBank/DDBJ databases">
        <title>De novo assembly and phasing of dikaryotic genomes from two isolates of Puccinia coronata f. sp. avenae, the causal agent of oat crown rust.</title>
        <authorList>
            <person name="Miller M.E."/>
            <person name="Zhang Y."/>
            <person name="Omidvar V."/>
            <person name="Sperschneider J."/>
            <person name="Schwessinger B."/>
            <person name="Raley C."/>
            <person name="Palmer J.M."/>
            <person name="Garnica D."/>
            <person name="Upadhyaya N."/>
            <person name="Rathjen J."/>
            <person name="Taylor J.M."/>
            <person name="Park R.F."/>
            <person name="Dodds P.N."/>
            <person name="Hirsch C.D."/>
            <person name="Kianian S.F."/>
            <person name="Figueroa M."/>
        </authorList>
    </citation>
    <scope>NUCLEOTIDE SEQUENCE [LARGE SCALE GENOMIC DNA]</scope>
    <source>
        <strain evidence="2">12SD80</strain>
    </source>
</reference>